<evidence type="ECO:0000256" key="3">
    <source>
        <dbReference type="ARBA" id="ARBA00013725"/>
    </source>
</evidence>
<evidence type="ECO:0000313" key="12">
    <source>
        <dbReference type="EMBL" id="KJV68691.1"/>
    </source>
</evidence>
<comment type="subunit">
    <text evidence="11">The RNAP catalytic core consists of 2 alpha, 1 beta, 1 beta' and 1 omega subunit. When a sigma factor is associated with the core the holoenzyme is formed, which can initiate transcription.</text>
</comment>
<evidence type="ECO:0000256" key="10">
    <source>
        <dbReference type="ARBA" id="ARBA00048552"/>
    </source>
</evidence>
<dbReference type="Gene3D" id="3.90.940.10">
    <property type="match status" value="1"/>
</dbReference>
<dbReference type="Pfam" id="PF01192">
    <property type="entry name" value="RNA_pol_Rpb6"/>
    <property type="match status" value="1"/>
</dbReference>
<keyword evidence="5 11" id="KW-0808">Transferase</keyword>
<dbReference type="InterPro" id="IPR036161">
    <property type="entry name" value="RPB6/omega-like_sf"/>
</dbReference>
<dbReference type="STRING" id="1359163.NLO413_0052"/>
<comment type="caution">
    <text evidence="12">The sequence shown here is derived from an EMBL/GenBank/DDBJ whole genome shotgun (WGS) entry which is preliminary data.</text>
</comment>
<dbReference type="PATRIC" id="fig|1359163.3.peg.50"/>
<evidence type="ECO:0000256" key="7">
    <source>
        <dbReference type="ARBA" id="ARBA00023163"/>
    </source>
</evidence>
<dbReference type="EC" id="2.7.7.6" evidence="2 11"/>
<gene>
    <name evidence="11 12" type="primary">rpoZ</name>
    <name evidence="12" type="ORF">NLO413_0052</name>
</gene>
<dbReference type="SMART" id="SM01409">
    <property type="entry name" value="RNA_pol_Rpb6"/>
    <property type="match status" value="1"/>
</dbReference>
<keyword evidence="6 11" id="KW-0548">Nucleotidyltransferase</keyword>
<dbReference type="InterPro" id="IPR006110">
    <property type="entry name" value="Pol_omega/Rpo6/RPB6"/>
</dbReference>
<dbReference type="AlphaFoldDB" id="A0A0F3NLP5"/>
<proteinExistence type="inferred from homology"/>
<dbReference type="OrthoDB" id="9796300at2"/>
<keyword evidence="13" id="KW-1185">Reference proteome</keyword>
<evidence type="ECO:0000256" key="8">
    <source>
        <dbReference type="ARBA" id="ARBA00029924"/>
    </source>
</evidence>
<dbReference type="PANTHER" id="PTHR34476">
    <property type="entry name" value="DNA-DIRECTED RNA POLYMERASE SUBUNIT OMEGA"/>
    <property type="match status" value="1"/>
</dbReference>
<accession>A0A0F3NLP5</accession>
<evidence type="ECO:0000256" key="9">
    <source>
        <dbReference type="ARBA" id="ARBA00030998"/>
    </source>
</evidence>
<dbReference type="InterPro" id="IPR003716">
    <property type="entry name" value="DNA-dir_RNA_pol_omega"/>
</dbReference>
<comment type="similarity">
    <text evidence="1 11">Belongs to the RNA polymerase subunit omega family.</text>
</comment>
<dbReference type="Proteomes" id="UP000033562">
    <property type="component" value="Unassembled WGS sequence"/>
</dbReference>
<keyword evidence="7 11" id="KW-0804">Transcription</keyword>
<name>A0A0F3NLP5_9RICK</name>
<evidence type="ECO:0000256" key="11">
    <source>
        <dbReference type="HAMAP-Rule" id="MF_00366"/>
    </source>
</evidence>
<dbReference type="HAMAP" id="MF_00366">
    <property type="entry name" value="RNApol_bact_RpoZ"/>
    <property type="match status" value="1"/>
</dbReference>
<evidence type="ECO:0000256" key="1">
    <source>
        <dbReference type="ARBA" id="ARBA00006711"/>
    </source>
</evidence>
<dbReference type="RefSeq" id="WP_045808561.1">
    <property type="nucleotide sequence ID" value="NZ_LANX01000001.1"/>
</dbReference>
<evidence type="ECO:0000256" key="4">
    <source>
        <dbReference type="ARBA" id="ARBA00022478"/>
    </source>
</evidence>
<dbReference type="SUPFAM" id="SSF63562">
    <property type="entry name" value="RPB6/omega subunit-like"/>
    <property type="match status" value="1"/>
</dbReference>
<comment type="catalytic activity">
    <reaction evidence="10 11">
        <text>RNA(n) + a ribonucleoside 5'-triphosphate = RNA(n+1) + diphosphate</text>
        <dbReference type="Rhea" id="RHEA:21248"/>
        <dbReference type="Rhea" id="RHEA-COMP:14527"/>
        <dbReference type="Rhea" id="RHEA-COMP:17342"/>
        <dbReference type="ChEBI" id="CHEBI:33019"/>
        <dbReference type="ChEBI" id="CHEBI:61557"/>
        <dbReference type="ChEBI" id="CHEBI:140395"/>
        <dbReference type="EC" id="2.7.7.6"/>
    </reaction>
</comment>
<dbReference type="PANTHER" id="PTHR34476:SF1">
    <property type="entry name" value="DNA-DIRECTED RNA POLYMERASE SUBUNIT OMEGA"/>
    <property type="match status" value="1"/>
</dbReference>
<sequence length="134" mass="15210">MKKNTIEDCIDHSNNRFKLVILASQRAHELSSGSHSTTDNKSSKNTVIALHEIAEHKLDSHSLFNLAVQRCKKYLEGFINTDNISLSNKQGNTMNIFHSKSINKYSVNNQHNIESSFLSQDQFLSGKKDDFNNL</sequence>
<reference evidence="12 13" key="1">
    <citation type="submission" date="2015-02" db="EMBL/GenBank/DDBJ databases">
        <title>Genome Sequencing of Rickettsiales.</title>
        <authorList>
            <person name="Daugherty S.C."/>
            <person name="Su Q."/>
            <person name="Abolude K."/>
            <person name="Beier-Sexton M."/>
            <person name="Carlyon J.A."/>
            <person name="Carter R."/>
            <person name="Day N.P."/>
            <person name="Dumler S.J."/>
            <person name="Dyachenko V."/>
            <person name="Godinez A."/>
            <person name="Kurtti T.J."/>
            <person name="Lichay M."/>
            <person name="Mullins K.E."/>
            <person name="Ott S."/>
            <person name="Pappas-Brown V."/>
            <person name="Paris D.H."/>
            <person name="Patel P."/>
            <person name="Richards A.L."/>
            <person name="Sadzewicz L."/>
            <person name="Sears K."/>
            <person name="Seidman D."/>
            <person name="Sengamalay N."/>
            <person name="Stenos J."/>
            <person name="Tallon L.J."/>
            <person name="Vincent G."/>
            <person name="Fraser C.M."/>
            <person name="Munderloh U."/>
            <person name="Dunning-Hotopp J.C."/>
        </authorList>
    </citation>
    <scope>NUCLEOTIDE SEQUENCE [LARGE SCALE GENOMIC DNA]</scope>
    <source>
        <strain evidence="12 13">RAC413</strain>
    </source>
</reference>
<protein>
    <recommendedName>
        <fullName evidence="3 11">DNA-directed RNA polymerase subunit omega</fullName>
        <shortName evidence="11">RNAP omega subunit</shortName>
        <ecNumber evidence="2 11">2.7.7.6</ecNumber>
    </recommendedName>
    <alternativeName>
        <fullName evidence="9 11">RNA polymerase omega subunit</fullName>
    </alternativeName>
    <alternativeName>
        <fullName evidence="8 11">Transcriptase subunit omega</fullName>
    </alternativeName>
</protein>
<dbReference type="GO" id="GO:0006351">
    <property type="term" value="P:DNA-templated transcription"/>
    <property type="evidence" value="ECO:0007669"/>
    <property type="project" value="UniProtKB-UniRule"/>
</dbReference>
<dbReference type="GO" id="GO:0000428">
    <property type="term" value="C:DNA-directed RNA polymerase complex"/>
    <property type="evidence" value="ECO:0007669"/>
    <property type="project" value="UniProtKB-KW"/>
</dbReference>
<evidence type="ECO:0000256" key="2">
    <source>
        <dbReference type="ARBA" id="ARBA00012418"/>
    </source>
</evidence>
<dbReference type="NCBIfam" id="TIGR00690">
    <property type="entry name" value="rpoZ"/>
    <property type="match status" value="1"/>
</dbReference>
<keyword evidence="4 11" id="KW-0240">DNA-directed RNA polymerase</keyword>
<organism evidence="12 13">
    <name type="scientific">Candidatus Neoehrlichia procyonis str. RAC413</name>
    <dbReference type="NCBI Taxonomy" id="1359163"/>
    <lineage>
        <taxon>Bacteria</taxon>
        <taxon>Pseudomonadati</taxon>
        <taxon>Pseudomonadota</taxon>
        <taxon>Alphaproteobacteria</taxon>
        <taxon>Rickettsiales</taxon>
        <taxon>Anaplasmataceae</taxon>
        <taxon>Candidatus Neoehrlichia</taxon>
    </lineage>
</organism>
<dbReference type="GO" id="GO:0003677">
    <property type="term" value="F:DNA binding"/>
    <property type="evidence" value="ECO:0007669"/>
    <property type="project" value="UniProtKB-UniRule"/>
</dbReference>
<evidence type="ECO:0000313" key="13">
    <source>
        <dbReference type="Proteomes" id="UP000033562"/>
    </source>
</evidence>
<evidence type="ECO:0000256" key="5">
    <source>
        <dbReference type="ARBA" id="ARBA00022679"/>
    </source>
</evidence>
<comment type="function">
    <text evidence="11">Promotes RNA polymerase assembly. Latches the N- and C-terminal regions of the beta' subunit thereby facilitating its interaction with the beta and alpha subunits.</text>
</comment>
<dbReference type="EMBL" id="LANX01000001">
    <property type="protein sequence ID" value="KJV68691.1"/>
    <property type="molecule type" value="Genomic_DNA"/>
</dbReference>
<dbReference type="GO" id="GO:0003899">
    <property type="term" value="F:DNA-directed RNA polymerase activity"/>
    <property type="evidence" value="ECO:0007669"/>
    <property type="project" value="UniProtKB-UniRule"/>
</dbReference>
<evidence type="ECO:0000256" key="6">
    <source>
        <dbReference type="ARBA" id="ARBA00022695"/>
    </source>
</evidence>